<dbReference type="AlphaFoldDB" id="A0A6B2L694"/>
<dbReference type="PANTHER" id="PTHR24296">
    <property type="entry name" value="CYTOCHROME P450"/>
    <property type="match status" value="1"/>
</dbReference>
<organism evidence="6">
    <name type="scientific">Arcella intermedia</name>
    <dbReference type="NCBI Taxonomy" id="1963864"/>
    <lineage>
        <taxon>Eukaryota</taxon>
        <taxon>Amoebozoa</taxon>
        <taxon>Tubulinea</taxon>
        <taxon>Elardia</taxon>
        <taxon>Arcellinida</taxon>
        <taxon>Sphaerothecina</taxon>
        <taxon>Arcellidae</taxon>
        <taxon>Arcella</taxon>
    </lineage>
</organism>
<dbReference type="InterPro" id="IPR001128">
    <property type="entry name" value="Cyt_P450"/>
</dbReference>
<evidence type="ECO:0008006" key="7">
    <source>
        <dbReference type="Google" id="ProtNLM"/>
    </source>
</evidence>
<dbReference type="PRINTS" id="PR00385">
    <property type="entry name" value="P450"/>
</dbReference>
<dbReference type="Pfam" id="PF00067">
    <property type="entry name" value="p450"/>
    <property type="match status" value="1"/>
</dbReference>
<evidence type="ECO:0000256" key="2">
    <source>
        <dbReference type="ARBA" id="ARBA00022723"/>
    </source>
</evidence>
<protein>
    <recommendedName>
        <fullName evidence="7">Cytochrome P450</fullName>
    </recommendedName>
</protein>
<dbReference type="EMBL" id="GIBP01003461">
    <property type="protein sequence ID" value="NDV32430.1"/>
    <property type="molecule type" value="Transcribed_RNA"/>
</dbReference>
<evidence type="ECO:0000256" key="3">
    <source>
        <dbReference type="ARBA" id="ARBA00023002"/>
    </source>
</evidence>
<proteinExistence type="inferred from homology"/>
<dbReference type="SUPFAM" id="SSF48264">
    <property type="entry name" value="Cytochrome P450"/>
    <property type="match status" value="1"/>
</dbReference>
<keyword evidence="2 5" id="KW-0479">Metal-binding</keyword>
<evidence type="ECO:0000256" key="4">
    <source>
        <dbReference type="ARBA" id="ARBA00023004"/>
    </source>
</evidence>
<dbReference type="GO" id="GO:0005506">
    <property type="term" value="F:iron ion binding"/>
    <property type="evidence" value="ECO:0007669"/>
    <property type="project" value="InterPro"/>
</dbReference>
<name>A0A6B2L694_9EUKA</name>
<dbReference type="InterPro" id="IPR036396">
    <property type="entry name" value="Cyt_P450_sf"/>
</dbReference>
<dbReference type="InterPro" id="IPR002401">
    <property type="entry name" value="Cyt_P450_E_grp-I"/>
</dbReference>
<evidence type="ECO:0000313" key="6">
    <source>
        <dbReference type="EMBL" id="NDV32430.1"/>
    </source>
</evidence>
<comment type="similarity">
    <text evidence="1">Belongs to the cytochrome P450 family.</text>
</comment>
<dbReference type="Gene3D" id="1.10.630.10">
    <property type="entry name" value="Cytochrome P450"/>
    <property type="match status" value="1"/>
</dbReference>
<evidence type="ECO:0000256" key="1">
    <source>
        <dbReference type="ARBA" id="ARBA00010617"/>
    </source>
</evidence>
<keyword evidence="4 5" id="KW-0408">Iron</keyword>
<dbReference type="GO" id="GO:0004497">
    <property type="term" value="F:monooxygenase activity"/>
    <property type="evidence" value="ECO:0007669"/>
    <property type="project" value="InterPro"/>
</dbReference>
<evidence type="ECO:0000256" key="5">
    <source>
        <dbReference type="PIRSR" id="PIRSR602401-1"/>
    </source>
</evidence>
<keyword evidence="5" id="KW-0349">Heme</keyword>
<comment type="cofactor">
    <cofactor evidence="5">
        <name>heme</name>
        <dbReference type="ChEBI" id="CHEBI:30413"/>
    </cofactor>
</comment>
<sequence length="387" mass="45088">MTDNFQNYILPTLRKTTSRRLLGHGIFMVDGESWDIQRHLALPMFQTPVRKTMVDVFAEDARLMVDILLATQKSKGKIDFQELVKKYTLNTFGKIGFGVELKALHAEEEQFCSDFDWVEEEMEQRIVNVYRFHTANEWENRIQRMEKFIKDMTEKRKGEPLEDKPDLLSTLMRTNQDPKVIRDSLMNFFIAGRDTTASLLTWTFYYLSQHPDVQKKVAQEIKEVLGNSPPTFENIKNLVYLKMVLYETLRLNPPALPLNQKMAAQDDVLPNGIKVKAGQVVFFSSYHMHRDPLYWGPDSEQFLPSRWENNQVAKAKPYIFFPFFRGPRTCLGKEMAIEEAKTAVAILFQNNIRLRPLPGLKVSQRPFLPIIFSTKEPLWVTVEQANE</sequence>
<reference evidence="6" key="1">
    <citation type="journal article" date="2020" name="J. Eukaryot. Microbiol.">
        <title>De novo Sequencing, Assembly and Annotation of the Transcriptome for the Free-Living Testate Amoeba Arcella intermedia.</title>
        <authorList>
            <person name="Ribeiro G.M."/>
            <person name="Porfirio-Sousa A.L."/>
            <person name="Maurer-Alcala X.X."/>
            <person name="Katz L.A."/>
            <person name="Lahr D.J.G."/>
        </authorList>
    </citation>
    <scope>NUCLEOTIDE SEQUENCE</scope>
</reference>
<dbReference type="PRINTS" id="PR00463">
    <property type="entry name" value="EP450I"/>
</dbReference>
<dbReference type="GO" id="GO:0016705">
    <property type="term" value="F:oxidoreductase activity, acting on paired donors, with incorporation or reduction of molecular oxygen"/>
    <property type="evidence" value="ECO:0007669"/>
    <property type="project" value="InterPro"/>
</dbReference>
<accession>A0A6B2L694</accession>
<feature type="binding site" description="axial binding residue" evidence="5">
    <location>
        <position position="330"/>
    </location>
    <ligand>
        <name>heme</name>
        <dbReference type="ChEBI" id="CHEBI:30413"/>
    </ligand>
    <ligandPart>
        <name>Fe</name>
        <dbReference type="ChEBI" id="CHEBI:18248"/>
    </ligandPart>
</feature>
<keyword evidence="3" id="KW-0560">Oxidoreductase</keyword>
<dbReference type="GO" id="GO:0020037">
    <property type="term" value="F:heme binding"/>
    <property type="evidence" value="ECO:0007669"/>
    <property type="project" value="InterPro"/>
</dbReference>